<name>A0A224Z463_9ACAR</name>
<organism evidence="2">
    <name type="scientific">Rhipicephalus zambeziensis</name>
    <dbReference type="NCBI Taxonomy" id="60191"/>
    <lineage>
        <taxon>Eukaryota</taxon>
        <taxon>Metazoa</taxon>
        <taxon>Ecdysozoa</taxon>
        <taxon>Arthropoda</taxon>
        <taxon>Chelicerata</taxon>
        <taxon>Arachnida</taxon>
        <taxon>Acari</taxon>
        <taxon>Parasitiformes</taxon>
        <taxon>Ixodida</taxon>
        <taxon>Ixodoidea</taxon>
        <taxon>Ixodidae</taxon>
        <taxon>Rhipicephalinae</taxon>
        <taxon>Rhipicephalus</taxon>
        <taxon>Rhipicephalus</taxon>
    </lineage>
</organism>
<evidence type="ECO:0000256" key="1">
    <source>
        <dbReference type="ARBA" id="ARBA00022737"/>
    </source>
</evidence>
<dbReference type="InterPro" id="IPR052201">
    <property type="entry name" value="LRR-containing_regulator"/>
</dbReference>
<dbReference type="PANTHER" id="PTHR24111">
    <property type="entry name" value="LEUCINE-RICH REPEAT-CONTAINING PROTEIN 34"/>
    <property type="match status" value="1"/>
</dbReference>
<dbReference type="SUPFAM" id="SSF52047">
    <property type="entry name" value="RNI-like"/>
    <property type="match status" value="1"/>
</dbReference>
<accession>A0A224Z463</accession>
<sequence>MRSTFPYHCGFTGDSDVHIGEVDYPSEPSRPCQASSTQRCWLCEDVATWNNAISRFGFELWEKLTGMLCLRTIPHAREFVYEQVAEVSSTLSALLERHLCIDEINFTYNALSWVCGLPRHHVKLIRPGHSVRHLRVSCSCSHSCSPFQVIDVRSLATLETLVFEGSHISTDAVSKIASTLSCNAATLRKVVIKYARMSQEGGDLLWRSLQGCACLKSASLSYTCFPGSVDELVCLLQLSHTLEQVMVPTLTHAKHVNQVAKALRHSTSLQDIYICDASTLSMAPVFTALQFHSSIKYLHLVKYAIFRSQGTSVASMLRSNKALRTLIVEHGSLSMCGAEELAKGIRENSTLQCLEFLSSSVGAAAICCLCKALDQNKTLKRLKFDKYYALNSERESLAAVLGSSSSYDRVLVPLVDADVKSILSHHTKVQLFPTELSIDNICDISSVLFQELCEALALSTTVKTLKVYYEGHDPVKGDLFSAMLKDNKSITSLEVYLYSNPASYCLAVKVAAALIHNRTLQELSVCFASLKLDRCTALSFCRMLSKNQALCKVFLKISHELCDRSLELLSTGVQNSEVLLEFGTGKIKIPINWATYPMFKTLQQNNSRLNKAIMFVQHNRDRHCAVAFEYLCRKPHFISYVAKVAGQSMSEAYQNIKSSQRYIFDNYFVIAGIVRHSVQCYPGQGTQIDALNADSWRAVAQYVKVSDVSA</sequence>
<keyword evidence="1" id="KW-0677">Repeat</keyword>
<dbReference type="EMBL" id="GFPF01010197">
    <property type="protein sequence ID" value="MAA21343.1"/>
    <property type="molecule type" value="Transcribed_RNA"/>
</dbReference>
<evidence type="ECO:0000313" key="2">
    <source>
        <dbReference type="EMBL" id="MAA21343.1"/>
    </source>
</evidence>
<protein>
    <submittedName>
        <fullName evidence="2">Nlr family card domain protein</fullName>
    </submittedName>
</protein>
<dbReference type="AlphaFoldDB" id="A0A224Z463"/>
<reference evidence="2" key="1">
    <citation type="journal article" date="2017" name="Parasit. Vectors">
        <title>Sialotranscriptomics of Rhipicephalus zambeziensis reveals intricate expression profiles of secretory proteins and suggests tight temporal transcriptional regulation during blood-feeding.</title>
        <authorList>
            <person name="de Castro M.H."/>
            <person name="de Klerk D."/>
            <person name="Pienaar R."/>
            <person name="Rees D.J.G."/>
            <person name="Mans B.J."/>
        </authorList>
    </citation>
    <scope>NUCLEOTIDE SEQUENCE</scope>
    <source>
        <tissue evidence="2">Salivary glands</tissue>
    </source>
</reference>
<dbReference type="InterPro" id="IPR032675">
    <property type="entry name" value="LRR_dom_sf"/>
</dbReference>
<dbReference type="Gene3D" id="3.80.10.10">
    <property type="entry name" value="Ribonuclease Inhibitor"/>
    <property type="match status" value="3"/>
</dbReference>
<dbReference type="PANTHER" id="PTHR24111:SF0">
    <property type="entry name" value="LEUCINE-RICH REPEAT-CONTAINING PROTEIN"/>
    <property type="match status" value="1"/>
</dbReference>
<proteinExistence type="predicted"/>